<dbReference type="InterPro" id="IPR032466">
    <property type="entry name" value="Metal_Hydrolase"/>
</dbReference>
<protein>
    <submittedName>
        <fullName evidence="3">Amidohydrolase</fullName>
    </submittedName>
</protein>
<accession>A0ABD5MB21</accession>
<reference evidence="3 4" key="1">
    <citation type="submission" date="2024-08" db="EMBL/GenBank/DDBJ databases">
        <title>Halobellus sp. MBLA0158 whole genome sequence.</title>
        <authorList>
            <person name="Hwang C.Y."/>
            <person name="Cho E.-S."/>
            <person name="Seo M.-J."/>
        </authorList>
    </citation>
    <scope>NUCLEOTIDE SEQUENCE [LARGE SCALE GENOMIC DNA]</scope>
    <source>
        <strain evidence="3 4">MBLA0158</strain>
    </source>
</reference>
<evidence type="ECO:0000259" key="2">
    <source>
        <dbReference type="Pfam" id="PF04909"/>
    </source>
</evidence>
<dbReference type="InterPro" id="IPR032465">
    <property type="entry name" value="ACMSD"/>
</dbReference>
<keyword evidence="1" id="KW-0456">Lyase</keyword>
<evidence type="ECO:0000313" key="3">
    <source>
        <dbReference type="EMBL" id="MFA1610854.1"/>
    </source>
</evidence>
<dbReference type="AlphaFoldDB" id="A0ABD5MB21"/>
<organism evidence="3 4">
    <name type="scientific">Halobellus rubicundus</name>
    <dbReference type="NCBI Taxonomy" id="2996466"/>
    <lineage>
        <taxon>Archaea</taxon>
        <taxon>Methanobacteriati</taxon>
        <taxon>Methanobacteriota</taxon>
        <taxon>Stenosarchaea group</taxon>
        <taxon>Halobacteria</taxon>
        <taxon>Halobacteriales</taxon>
        <taxon>Haloferacaceae</taxon>
        <taxon>Halobellus</taxon>
    </lineage>
</organism>
<dbReference type="RefSeq" id="WP_372388669.1">
    <property type="nucleotide sequence ID" value="NZ_JBGNYA010000001.1"/>
</dbReference>
<evidence type="ECO:0000313" key="4">
    <source>
        <dbReference type="Proteomes" id="UP001570511"/>
    </source>
</evidence>
<dbReference type="Pfam" id="PF04909">
    <property type="entry name" value="Amidohydro_2"/>
    <property type="match status" value="1"/>
</dbReference>
<proteinExistence type="predicted"/>
<dbReference type="GO" id="GO:0016829">
    <property type="term" value="F:lyase activity"/>
    <property type="evidence" value="ECO:0007669"/>
    <property type="project" value="UniProtKB-KW"/>
</dbReference>
<gene>
    <name evidence="3" type="ORF">OS889_07555</name>
</gene>
<dbReference type="PANTHER" id="PTHR21240">
    <property type="entry name" value="2-AMINO-3-CARBOXYLMUCONATE-6-SEMIALDEHYDE DECARBOXYLASE"/>
    <property type="match status" value="1"/>
</dbReference>
<dbReference type="Gene3D" id="3.20.20.140">
    <property type="entry name" value="Metal-dependent hydrolases"/>
    <property type="match status" value="1"/>
</dbReference>
<evidence type="ECO:0000256" key="1">
    <source>
        <dbReference type="ARBA" id="ARBA00023239"/>
    </source>
</evidence>
<comment type="caution">
    <text evidence="3">The sequence shown here is derived from an EMBL/GenBank/DDBJ whole genome shotgun (WGS) entry which is preliminary data.</text>
</comment>
<dbReference type="InterPro" id="IPR006680">
    <property type="entry name" value="Amidohydro-rel"/>
</dbReference>
<dbReference type="Proteomes" id="UP001570511">
    <property type="component" value="Unassembled WGS sequence"/>
</dbReference>
<sequence length="290" mass="32947">MLDSHTHAWGPASEAHPWVNGPILDLVDGFDVHTVYTADRLLDDMDRAGVDEAVVVGYPICDWTDNWYTLRAAAEHDRLYGIVMLDPFADDAAAQLRRCMETDGILGVRLGAACPYDRMWETFDPDVTWLRDAVEETDFWEAAVETDAAVQILCDHRQLDQAIELVEAYPELSYLFDHFAHAGPKTPTDRGTFARFEELAAFDSVAVKVSEVPHISESAFPYADMHDHVRWFLDTFGRERVVWGSDYPNVSDITAYPETHTWLRHVDGLSAKDREWITEKSFARHVGLTD</sequence>
<dbReference type="PANTHER" id="PTHR21240:SF19">
    <property type="entry name" value="CATALYTIC_ HYDROLASE"/>
    <property type="match status" value="1"/>
</dbReference>
<feature type="domain" description="Amidohydrolase-related" evidence="2">
    <location>
        <begin position="3"/>
        <end position="277"/>
    </location>
</feature>
<dbReference type="SUPFAM" id="SSF51556">
    <property type="entry name" value="Metallo-dependent hydrolases"/>
    <property type="match status" value="1"/>
</dbReference>
<keyword evidence="4" id="KW-1185">Reference proteome</keyword>
<name>A0ABD5MB21_9EURY</name>
<dbReference type="EMBL" id="JBGNYA010000001">
    <property type="protein sequence ID" value="MFA1610854.1"/>
    <property type="molecule type" value="Genomic_DNA"/>
</dbReference>